<sequence>MNLAEERIFSLGLRDLSSVLSYKNIRYALGKMMYALESKDVYCVFATDASITRNEGRWLSGYGYGGLIRWKKEDVAFPEIRPNACGMLLMRLEELPNREELARKASEVNRSELTLDGVEIKPDFGKGNHFFEFYEPLEVSEGTSDALSSDAYFAILHSSGPELKKEVYSYAQKGERVKTPLGKITLLKGEKAKEYYKTWKRLESFSKKRRELLAEKILGSYDLISNFTHQGLFSKKRGQIRMLRYDGRQRQK</sequence>
<comment type="caution">
    <text evidence="1">The sequence shown here is derived from an EMBL/GenBank/DDBJ whole genome shotgun (WGS) entry which is preliminary data.</text>
</comment>
<organism evidence="1 2">
    <name type="scientific">candidate division MSBL1 archaeon SCGC-AAA261D19</name>
    <dbReference type="NCBI Taxonomy" id="1698273"/>
    <lineage>
        <taxon>Archaea</taxon>
        <taxon>Methanobacteriati</taxon>
        <taxon>Methanobacteriota</taxon>
        <taxon>candidate division MSBL1</taxon>
    </lineage>
</organism>
<proteinExistence type="predicted"/>
<gene>
    <name evidence="1" type="ORF">AKJ43_00645</name>
</gene>
<accession>A0A133V8M8</accession>
<name>A0A133V8M8_9EURY</name>
<protein>
    <submittedName>
        <fullName evidence="1">Uncharacterized protein</fullName>
    </submittedName>
</protein>
<reference evidence="1 2" key="1">
    <citation type="journal article" date="2016" name="Sci. Rep.">
        <title>Metabolic traits of an uncultured archaeal lineage -MSBL1- from brine pools of the Red Sea.</title>
        <authorList>
            <person name="Mwirichia R."/>
            <person name="Alam I."/>
            <person name="Rashid M."/>
            <person name="Vinu M."/>
            <person name="Ba-Alawi W."/>
            <person name="Anthony Kamau A."/>
            <person name="Kamanda Ngugi D."/>
            <person name="Goker M."/>
            <person name="Klenk H.P."/>
            <person name="Bajic V."/>
            <person name="Stingl U."/>
        </authorList>
    </citation>
    <scope>NUCLEOTIDE SEQUENCE [LARGE SCALE GENOMIC DNA]</scope>
    <source>
        <strain evidence="1">SCGC-AAA261D19</strain>
    </source>
</reference>
<evidence type="ECO:0000313" key="2">
    <source>
        <dbReference type="Proteomes" id="UP000070400"/>
    </source>
</evidence>
<evidence type="ECO:0000313" key="1">
    <source>
        <dbReference type="EMBL" id="KXB02776.1"/>
    </source>
</evidence>
<keyword evidence="2" id="KW-1185">Reference proteome</keyword>
<dbReference type="Proteomes" id="UP000070400">
    <property type="component" value="Unassembled WGS sequence"/>
</dbReference>
<dbReference type="AlphaFoldDB" id="A0A133V8M8"/>
<dbReference type="EMBL" id="LHXX01000004">
    <property type="protein sequence ID" value="KXB02776.1"/>
    <property type="molecule type" value="Genomic_DNA"/>
</dbReference>